<organism evidence="2 3">
    <name type="scientific">Rotaria magnacalcarata</name>
    <dbReference type="NCBI Taxonomy" id="392030"/>
    <lineage>
        <taxon>Eukaryota</taxon>
        <taxon>Metazoa</taxon>
        <taxon>Spiralia</taxon>
        <taxon>Gnathifera</taxon>
        <taxon>Rotifera</taxon>
        <taxon>Eurotatoria</taxon>
        <taxon>Bdelloidea</taxon>
        <taxon>Philodinida</taxon>
        <taxon>Philodinidae</taxon>
        <taxon>Rotaria</taxon>
    </lineage>
</organism>
<feature type="compositionally biased region" description="Basic and acidic residues" evidence="1">
    <location>
        <begin position="13"/>
        <end position="22"/>
    </location>
</feature>
<evidence type="ECO:0000313" key="3">
    <source>
        <dbReference type="Proteomes" id="UP000663866"/>
    </source>
</evidence>
<evidence type="ECO:0000256" key="1">
    <source>
        <dbReference type="SAM" id="MobiDB-lite"/>
    </source>
</evidence>
<feature type="non-terminal residue" evidence="2">
    <location>
        <position position="82"/>
    </location>
</feature>
<name>A0A821F2R9_9BILA</name>
<accession>A0A821F2R9</accession>
<dbReference type="EMBL" id="CAJOBG010084001">
    <property type="protein sequence ID" value="CAF4642066.1"/>
    <property type="molecule type" value="Genomic_DNA"/>
</dbReference>
<feature type="non-terminal residue" evidence="2">
    <location>
        <position position="1"/>
    </location>
</feature>
<dbReference type="AlphaFoldDB" id="A0A821F2R9"/>
<keyword evidence="3" id="KW-1185">Reference proteome</keyword>
<proteinExistence type="predicted"/>
<comment type="caution">
    <text evidence="2">The sequence shown here is derived from an EMBL/GenBank/DDBJ whole genome shotgun (WGS) entry which is preliminary data.</text>
</comment>
<protein>
    <submittedName>
        <fullName evidence="2">Uncharacterized protein</fullName>
    </submittedName>
</protein>
<sequence length="82" mass="9143">VSSTDPSISLEDLLERDFKDKQQQQQSTSTTEWSVERNTKSTVNSTTQQTPLTLAHAVHLLQQAITHPLYQQSPPPELSGLV</sequence>
<evidence type="ECO:0000313" key="2">
    <source>
        <dbReference type="EMBL" id="CAF4642066.1"/>
    </source>
</evidence>
<reference evidence="2" key="1">
    <citation type="submission" date="2021-02" db="EMBL/GenBank/DDBJ databases">
        <authorList>
            <person name="Nowell W R."/>
        </authorList>
    </citation>
    <scope>NUCLEOTIDE SEQUENCE</scope>
</reference>
<dbReference type="Proteomes" id="UP000663866">
    <property type="component" value="Unassembled WGS sequence"/>
</dbReference>
<gene>
    <name evidence="2" type="ORF">OVN521_LOCUS46559</name>
</gene>
<feature type="region of interest" description="Disordered" evidence="1">
    <location>
        <begin position="1"/>
        <end position="48"/>
    </location>
</feature>